<evidence type="ECO:0000256" key="8">
    <source>
        <dbReference type="ARBA" id="ARBA00023077"/>
    </source>
</evidence>
<feature type="signal peptide" evidence="13">
    <location>
        <begin position="1"/>
        <end position="29"/>
    </location>
</feature>
<dbReference type="PANTHER" id="PTHR32552:SF81">
    <property type="entry name" value="TONB-DEPENDENT OUTER MEMBRANE RECEPTOR"/>
    <property type="match status" value="1"/>
</dbReference>
<dbReference type="RefSeq" id="WP_207827205.1">
    <property type="nucleotide sequence ID" value="NZ_CP062006.1"/>
</dbReference>
<dbReference type="Pfam" id="PF07715">
    <property type="entry name" value="Plug"/>
    <property type="match status" value="1"/>
</dbReference>
<evidence type="ECO:0000256" key="11">
    <source>
        <dbReference type="PROSITE-ProRule" id="PRU01360"/>
    </source>
</evidence>
<evidence type="ECO:0000313" key="17">
    <source>
        <dbReference type="Proteomes" id="UP000663942"/>
    </source>
</evidence>
<dbReference type="SUPFAM" id="SSF56935">
    <property type="entry name" value="Porins"/>
    <property type="match status" value="1"/>
</dbReference>
<dbReference type="Gene3D" id="2.40.170.20">
    <property type="entry name" value="TonB-dependent receptor, beta-barrel domain"/>
    <property type="match status" value="3"/>
</dbReference>
<keyword evidence="16" id="KW-0675">Receptor</keyword>
<dbReference type="InterPro" id="IPR000531">
    <property type="entry name" value="Beta-barrel_TonB"/>
</dbReference>
<sequence length="994" mass="110349">MALSASVRARLGVTVSAATLLLASGSAWAQAGGQSSPQGADQATAVDDIIVTAQKREESIQDVPIAVSAFSAENLDALKIEGGSELVRAIPNVTFSKANFSMYNFSIRGIGTKAISASSDPAVAVSFNNSPLIRNRLFEQEYLDVQRVEVLRGPQGTLYGRNATGGVVNMIPRLPDDVFEGVVKGEVGNYNSRRMSAMVNLPITESFGVRLAGSSTKRDGFDYNSFNDTKVNDRDMWSTRFSAAWEPNDRFRTNLIWEHFEEDDQRSRTGKQLCTTDPGPSRVGTVNITSSVIQNRLSQGCLPGSLYSDAAYGVPNGGAFAHVFLASLSFGDNAQGVPVQAVPLGTDPYAGLTQSRNLREIATSYDPVFRVKNDVVQFNMEFDISDQLKLISQTAYSEDNYYSSQDYNRFVSNPIFNSTDGLFDSLRQPIIGPSALPGGYYTDPQLGTSNRMVSVDLSRSDNRQWSQELRLQSDFEGRFNFSIGANYLDFKSQDDYYVFNNLFTFLAEYYYNNAVGLPSNQGRQKLLCTPQATKECVYVDPTSIDKLAGDGHNYFRSKNVIHTRSWAIFGEAYWDISPDMRLTAGLRYTDDRKVSTPYPSQLLLGADRGNPGPSSGGYVSRGYPALPDIDQRWDAVTGRLVLDWKPVTPFTDDTLVYASYARGYKGGGANPPRVDINPQVIQYQPLAETFEPEYVNAFEIGMKNSLYDGKVRLNATAFYYDYTDYQVSQIVDRISLNENFDARSMGLELETVFQPTRNLRIDANLGYLKTRIGDGEGSIDVMNRTQGNADWMVLRPWLQVPSNCVAPTKHVQTILSRPFPDNLKTGALQALCGGSLRTGTFDPNYTSSVPFWRLFGFTYDPLTEAPNGGRGFEADLSGNELPNSPNWTANIGAQYTFFLGDWDLTIRGDYYYQGSSYARVYNTEYDRLRSWDNANLSVTLERSDDGLVFQAYVKNLFDKTPITDAFTNSDDTGLTTNVFTLDPRLVAFSVSKRF</sequence>
<dbReference type="EMBL" id="CP062006">
    <property type="protein sequence ID" value="QTC89344.1"/>
    <property type="molecule type" value="Genomic_DNA"/>
</dbReference>
<evidence type="ECO:0000256" key="3">
    <source>
        <dbReference type="ARBA" id="ARBA00022452"/>
    </source>
</evidence>
<evidence type="ECO:0000256" key="1">
    <source>
        <dbReference type="ARBA" id="ARBA00004571"/>
    </source>
</evidence>
<keyword evidence="10 11" id="KW-0998">Cell outer membrane</keyword>
<keyword evidence="3 11" id="KW-1134">Transmembrane beta strand</keyword>
<evidence type="ECO:0000313" key="16">
    <source>
        <dbReference type="EMBL" id="QTC89344.1"/>
    </source>
</evidence>
<feature type="domain" description="TonB-dependent receptor plug" evidence="15">
    <location>
        <begin position="60"/>
        <end position="167"/>
    </location>
</feature>
<keyword evidence="4" id="KW-0410">Iron transport</keyword>
<evidence type="ECO:0000256" key="4">
    <source>
        <dbReference type="ARBA" id="ARBA00022496"/>
    </source>
</evidence>
<dbReference type="InterPro" id="IPR012910">
    <property type="entry name" value="Plug_dom"/>
</dbReference>
<dbReference type="InterPro" id="IPR036942">
    <property type="entry name" value="Beta-barrel_TonB_sf"/>
</dbReference>
<organism evidence="16 17">
    <name type="scientific">Brevundimonas pondensis</name>
    <dbReference type="NCBI Taxonomy" id="2774189"/>
    <lineage>
        <taxon>Bacteria</taxon>
        <taxon>Pseudomonadati</taxon>
        <taxon>Pseudomonadota</taxon>
        <taxon>Alphaproteobacteria</taxon>
        <taxon>Caulobacterales</taxon>
        <taxon>Caulobacteraceae</taxon>
        <taxon>Brevundimonas</taxon>
    </lineage>
</organism>
<keyword evidence="8 12" id="KW-0798">TonB box</keyword>
<evidence type="ECO:0000259" key="14">
    <source>
        <dbReference type="Pfam" id="PF00593"/>
    </source>
</evidence>
<dbReference type="InterPro" id="IPR039426">
    <property type="entry name" value="TonB-dep_rcpt-like"/>
</dbReference>
<dbReference type="PROSITE" id="PS52016">
    <property type="entry name" value="TONB_DEPENDENT_REC_3"/>
    <property type="match status" value="1"/>
</dbReference>
<comment type="subcellular location">
    <subcellularLocation>
        <location evidence="1 11">Cell outer membrane</location>
        <topology evidence="1 11">Multi-pass membrane protein</topology>
    </subcellularLocation>
</comment>
<dbReference type="Proteomes" id="UP000663942">
    <property type="component" value="Chromosome"/>
</dbReference>
<evidence type="ECO:0000256" key="2">
    <source>
        <dbReference type="ARBA" id="ARBA00022448"/>
    </source>
</evidence>
<reference evidence="16 17" key="1">
    <citation type="submission" date="2020-09" db="EMBL/GenBank/DDBJ databases">
        <title>Brevundimonas sp. LVF1 isolated from an oligotrophic pond in Goettingen, Germany.</title>
        <authorList>
            <person name="Friedrich I."/>
            <person name="Klassen A."/>
            <person name="Neubauer H."/>
            <person name="Schneider D."/>
            <person name="Hertel R."/>
            <person name="Daniel R."/>
        </authorList>
    </citation>
    <scope>NUCLEOTIDE SEQUENCE [LARGE SCALE GENOMIC DNA]</scope>
    <source>
        <strain evidence="16 17">LVF1</strain>
    </source>
</reference>
<keyword evidence="7" id="KW-0406">Ion transport</keyword>
<evidence type="ECO:0000256" key="12">
    <source>
        <dbReference type="RuleBase" id="RU003357"/>
    </source>
</evidence>
<protein>
    <submittedName>
        <fullName evidence="16">TonB-dependent receptor</fullName>
    </submittedName>
</protein>
<keyword evidence="9 11" id="KW-0472">Membrane</keyword>
<feature type="domain" description="TonB-dependent receptor-like beta-barrel" evidence="14">
    <location>
        <begin position="846"/>
        <end position="956"/>
    </location>
</feature>
<gene>
    <name evidence="16" type="ORF">IFE19_08540</name>
</gene>
<name>A0ABX7SNS8_9CAUL</name>
<keyword evidence="13" id="KW-0732">Signal</keyword>
<evidence type="ECO:0000256" key="13">
    <source>
        <dbReference type="SAM" id="SignalP"/>
    </source>
</evidence>
<feature type="chain" id="PRO_5046837996" evidence="13">
    <location>
        <begin position="30"/>
        <end position="994"/>
    </location>
</feature>
<accession>A0ABX7SNS8</accession>
<evidence type="ECO:0000256" key="9">
    <source>
        <dbReference type="ARBA" id="ARBA00023136"/>
    </source>
</evidence>
<keyword evidence="5 11" id="KW-0812">Transmembrane</keyword>
<evidence type="ECO:0000259" key="15">
    <source>
        <dbReference type="Pfam" id="PF07715"/>
    </source>
</evidence>
<proteinExistence type="inferred from homology"/>
<evidence type="ECO:0000256" key="6">
    <source>
        <dbReference type="ARBA" id="ARBA00023004"/>
    </source>
</evidence>
<dbReference type="Pfam" id="PF00593">
    <property type="entry name" value="TonB_dep_Rec_b-barrel"/>
    <property type="match status" value="2"/>
</dbReference>
<feature type="domain" description="TonB-dependent receptor-like beta-barrel" evidence="14">
    <location>
        <begin position="399"/>
        <end position="791"/>
    </location>
</feature>
<evidence type="ECO:0000256" key="7">
    <source>
        <dbReference type="ARBA" id="ARBA00023065"/>
    </source>
</evidence>
<keyword evidence="2 11" id="KW-0813">Transport</keyword>
<keyword evidence="6" id="KW-0408">Iron</keyword>
<evidence type="ECO:0000256" key="10">
    <source>
        <dbReference type="ARBA" id="ARBA00023237"/>
    </source>
</evidence>
<evidence type="ECO:0000256" key="5">
    <source>
        <dbReference type="ARBA" id="ARBA00022692"/>
    </source>
</evidence>
<comment type="similarity">
    <text evidence="11 12">Belongs to the TonB-dependent receptor family.</text>
</comment>
<keyword evidence="17" id="KW-1185">Reference proteome</keyword>
<dbReference type="PANTHER" id="PTHR32552">
    <property type="entry name" value="FERRICHROME IRON RECEPTOR-RELATED"/>
    <property type="match status" value="1"/>
</dbReference>